<proteinExistence type="predicted"/>
<sequence>MGNSSQICSCRMDASIELFHVMQSDPASKQREALLQNSITTDLLNYLCVRIGTAT</sequence>
<dbReference type="AlphaFoldDB" id="A0A0B6Z1E9"/>
<organism evidence="1">
    <name type="scientific">Arion vulgaris</name>
    <dbReference type="NCBI Taxonomy" id="1028688"/>
    <lineage>
        <taxon>Eukaryota</taxon>
        <taxon>Metazoa</taxon>
        <taxon>Spiralia</taxon>
        <taxon>Lophotrochozoa</taxon>
        <taxon>Mollusca</taxon>
        <taxon>Gastropoda</taxon>
        <taxon>Heterobranchia</taxon>
        <taxon>Euthyneura</taxon>
        <taxon>Panpulmonata</taxon>
        <taxon>Eupulmonata</taxon>
        <taxon>Stylommatophora</taxon>
        <taxon>Helicina</taxon>
        <taxon>Arionoidea</taxon>
        <taxon>Arionidae</taxon>
        <taxon>Arion</taxon>
    </lineage>
</organism>
<evidence type="ECO:0000313" key="1">
    <source>
        <dbReference type="EMBL" id="CEK61766.1"/>
    </source>
</evidence>
<name>A0A0B6Z1E9_9EUPU</name>
<accession>A0A0B6Z1E9</accession>
<gene>
    <name evidence="1" type="primary">ORF43216</name>
</gene>
<dbReference type="EMBL" id="HACG01014901">
    <property type="protein sequence ID" value="CEK61766.1"/>
    <property type="molecule type" value="Transcribed_RNA"/>
</dbReference>
<feature type="non-terminal residue" evidence="1">
    <location>
        <position position="55"/>
    </location>
</feature>
<protein>
    <submittedName>
        <fullName evidence="1">Uncharacterized protein</fullName>
    </submittedName>
</protein>
<reference evidence="1" key="1">
    <citation type="submission" date="2014-12" db="EMBL/GenBank/DDBJ databases">
        <title>Insight into the proteome of Arion vulgaris.</title>
        <authorList>
            <person name="Aradska J."/>
            <person name="Bulat T."/>
            <person name="Smidak R."/>
            <person name="Sarate P."/>
            <person name="Gangsoo J."/>
            <person name="Sialana F."/>
            <person name="Bilban M."/>
            <person name="Lubec G."/>
        </authorList>
    </citation>
    <scope>NUCLEOTIDE SEQUENCE</scope>
    <source>
        <tissue evidence="1">Skin</tissue>
    </source>
</reference>